<evidence type="ECO:0000256" key="4">
    <source>
        <dbReference type="ARBA" id="ARBA00022723"/>
    </source>
</evidence>
<gene>
    <name evidence="9" type="ORF">BDZ94DRAFT_1126975</name>
</gene>
<reference evidence="9" key="1">
    <citation type="submission" date="2020-11" db="EMBL/GenBank/DDBJ databases">
        <authorList>
            <consortium name="DOE Joint Genome Institute"/>
            <person name="Ahrendt S."/>
            <person name="Riley R."/>
            <person name="Andreopoulos W."/>
            <person name="Labutti K."/>
            <person name="Pangilinan J."/>
            <person name="Ruiz-Duenas F.J."/>
            <person name="Barrasa J.M."/>
            <person name="Sanchez-Garcia M."/>
            <person name="Camarero S."/>
            <person name="Miyauchi S."/>
            <person name="Serrano A."/>
            <person name="Linde D."/>
            <person name="Babiker R."/>
            <person name="Drula E."/>
            <person name="Ayuso-Fernandez I."/>
            <person name="Pacheco R."/>
            <person name="Padilla G."/>
            <person name="Ferreira P."/>
            <person name="Barriuso J."/>
            <person name="Kellner H."/>
            <person name="Castanera R."/>
            <person name="Alfaro M."/>
            <person name="Ramirez L."/>
            <person name="Pisabarro A.G."/>
            <person name="Kuo A."/>
            <person name="Tritt A."/>
            <person name="Lipzen A."/>
            <person name="He G."/>
            <person name="Yan M."/>
            <person name="Ng V."/>
            <person name="Cullen D."/>
            <person name="Martin F."/>
            <person name="Rosso M.-N."/>
            <person name="Henrissat B."/>
            <person name="Hibbett D."/>
            <person name="Martinez A.T."/>
            <person name="Grigoriev I.V."/>
        </authorList>
    </citation>
    <scope>NUCLEOTIDE SEQUENCE</scope>
    <source>
        <strain evidence="9">CBS 247.69</strain>
    </source>
</reference>
<name>A0A9P5YHW0_9AGAR</name>
<dbReference type="OrthoDB" id="445556at2759"/>
<accession>A0A9P5YHW0</accession>
<dbReference type="PANTHER" id="PTHR45255">
    <property type="entry name" value="DNAJ HOMOLOG SUBFAMILY C MEMBER 24"/>
    <property type="match status" value="1"/>
</dbReference>
<dbReference type="Gene3D" id="3.10.660.10">
    <property type="entry name" value="DPH Zinc finger"/>
    <property type="match status" value="1"/>
</dbReference>
<dbReference type="InterPro" id="IPR036869">
    <property type="entry name" value="J_dom_sf"/>
</dbReference>
<dbReference type="Gene3D" id="1.10.287.110">
    <property type="entry name" value="DnaJ domain"/>
    <property type="match status" value="1"/>
</dbReference>
<dbReference type="PROSITE" id="PS50076">
    <property type="entry name" value="DNAJ_2"/>
    <property type="match status" value="1"/>
</dbReference>
<dbReference type="CDD" id="cd06257">
    <property type="entry name" value="DnaJ"/>
    <property type="match status" value="1"/>
</dbReference>
<evidence type="ECO:0000313" key="10">
    <source>
        <dbReference type="Proteomes" id="UP000807353"/>
    </source>
</evidence>
<dbReference type="PROSITE" id="PS51074">
    <property type="entry name" value="DPH_MB"/>
    <property type="match status" value="1"/>
</dbReference>
<dbReference type="PANTHER" id="PTHR45255:SF1">
    <property type="entry name" value="DNAJ HOMOLOG SUBFAMILY C MEMBER 24"/>
    <property type="match status" value="1"/>
</dbReference>
<dbReference type="PRINTS" id="PR00625">
    <property type="entry name" value="JDOMAIN"/>
</dbReference>
<dbReference type="SUPFAM" id="SSF46565">
    <property type="entry name" value="Chaperone J-domain"/>
    <property type="match status" value="1"/>
</dbReference>
<evidence type="ECO:0000256" key="6">
    <source>
        <dbReference type="ARBA" id="ARBA00023004"/>
    </source>
</evidence>
<dbReference type="GO" id="GO:0008198">
    <property type="term" value="F:ferrous iron binding"/>
    <property type="evidence" value="ECO:0007669"/>
    <property type="project" value="TreeGrafter"/>
</dbReference>
<feature type="non-terminal residue" evidence="9">
    <location>
        <position position="1"/>
    </location>
</feature>
<dbReference type="EMBL" id="MU150229">
    <property type="protein sequence ID" value="KAF9469564.1"/>
    <property type="molecule type" value="Genomic_DNA"/>
</dbReference>
<protein>
    <recommendedName>
        <fullName evidence="3">Diphthamide biosynthesis protein 4</fullName>
    </recommendedName>
</protein>
<comment type="similarity">
    <text evidence="2">Belongs to the DPH4 family.</text>
</comment>
<feature type="domain" description="J" evidence="7">
    <location>
        <begin position="1"/>
        <end position="75"/>
    </location>
</feature>
<organism evidence="9 10">
    <name type="scientific">Collybia nuda</name>
    <dbReference type="NCBI Taxonomy" id="64659"/>
    <lineage>
        <taxon>Eukaryota</taxon>
        <taxon>Fungi</taxon>
        <taxon>Dikarya</taxon>
        <taxon>Basidiomycota</taxon>
        <taxon>Agaricomycotina</taxon>
        <taxon>Agaricomycetes</taxon>
        <taxon>Agaricomycetidae</taxon>
        <taxon>Agaricales</taxon>
        <taxon>Tricholomatineae</taxon>
        <taxon>Clitocybaceae</taxon>
        <taxon>Collybia</taxon>
    </lineage>
</organism>
<keyword evidence="4" id="KW-0479">Metal-binding</keyword>
<keyword evidence="6" id="KW-0408">Iron</keyword>
<feature type="non-terminal residue" evidence="9">
    <location>
        <position position="147"/>
    </location>
</feature>
<evidence type="ECO:0000256" key="1">
    <source>
        <dbReference type="ARBA" id="ARBA00003474"/>
    </source>
</evidence>
<dbReference type="InterPro" id="IPR001623">
    <property type="entry name" value="DnaJ_domain"/>
</dbReference>
<evidence type="ECO:0000259" key="8">
    <source>
        <dbReference type="PROSITE" id="PS51074"/>
    </source>
</evidence>
<dbReference type="SUPFAM" id="SSF144217">
    <property type="entry name" value="CSL zinc finger"/>
    <property type="match status" value="1"/>
</dbReference>
<evidence type="ECO:0000259" key="7">
    <source>
        <dbReference type="PROSITE" id="PS50076"/>
    </source>
</evidence>
<keyword evidence="5" id="KW-0862">Zinc</keyword>
<dbReference type="InterPro" id="IPR036671">
    <property type="entry name" value="DPH_MB_sf"/>
</dbReference>
<dbReference type="Pfam" id="PF00226">
    <property type="entry name" value="DnaJ"/>
    <property type="match status" value="1"/>
</dbReference>
<dbReference type="AlphaFoldDB" id="A0A9P5YHW0"/>
<dbReference type="InterPro" id="IPR007872">
    <property type="entry name" value="DPH_MB_dom"/>
</dbReference>
<dbReference type="GO" id="GO:0001671">
    <property type="term" value="F:ATPase activator activity"/>
    <property type="evidence" value="ECO:0007669"/>
    <property type="project" value="TreeGrafter"/>
</dbReference>
<evidence type="ECO:0000256" key="5">
    <source>
        <dbReference type="ARBA" id="ARBA00022833"/>
    </source>
</evidence>
<dbReference type="SMART" id="SM00271">
    <property type="entry name" value="DnaJ"/>
    <property type="match status" value="1"/>
</dbReference>
<keyword evidence="10" id="KW-1185">Reference proteome</keyword>
<dbReference type="Proteomes" id="UP000807353">
    <property type="component" value="Unassembled WGS sequence"/>
</dbReference>
<evidence type="ECO:0000313" key="9">
    <source>
        <dbReference type="EMBL" id="KAF9469564.1"/>
    </source>
</evidence>
<evidence type="ECO:0000256" key="2">
    <source>
        <dbReference type="ARBA" id="ARBA00006169"/>
    </source>
</evidence>
<dbReference type="Pfam" id="PF05207">
    <property type="entry name" value="Zn_ribbon_CSL"/>
    <property type="match status" value="1"/>
</dbReference>
<sequence length="147" mass="16614">DFYQLLSITKDASAAEIKIAYHRALLLFHPDKTSRARRDHAHLSENTKGFSISLIKEAYLTLSTPDLRARYDSSQKRLPSGPRPAQVISLEEFEEEVGGGDEDDAWYYKCRCGGIYRITSGEMEKGHHLVGCNSCSEAIWVGYELQE</sequence>
<evidence type="ECO:0000256" key="3">
    <source>
        <dbReference type="ARBA" id="ARBA00021797"/>
    </source>
</evidence>
<comment type="function">
    <text evidence="1">Required for the first step of diphthamide biosynthesis, the transfer of 3-amino-3-carboxypropyl from S-adenosyl-L-methionine to a histidine residue. Diphthamide is a post-translational modification of histidine which occurs in elongation factor 2.</text>
</comment>
<proteinExistence type="inferred from homology"/>
<comment type="caution">
    <text evidence="9">The sequence shown here is derived from an EMBL/GenBank/DDBJ whole genome shotgun (WGS) entry which is preliminary data.</text>
</comment>
<feature type="domain" description="DPH-type MB" evidence="8">
    <location>
        <begin position="84"/>
        <end position="144"/>
    </location>
</feature>